<dbReference type="AlphaFoldDB" id="A8XGY8"/>
<dbReference type="OMA" id="FDNIKCK"/>
<name>A8XGY8_CAEBR</name>
<dbReference type="GeneID" id="8572107"/>
<dbReference type="HOGENOM" id="CLU_054633_2_0_1"/>
<protein>
    <submittedName>
        <fullName evidence="1">Protein CBG13050</fullName>
    </submittedName>
</protein>
<evidence type="ECO:0000313" key="1">
    <source>
        <dbReference type="EMBL" id="CAP31912.2"/>
    </source>
</evidence>
<proteinExistence type="predicted"/>
<dbReference type="CTD" id="8572107"/>
<dbReference type="WormBase" id="CBG13050">
    <property type="protein sequence ID" value="CBP38160"/>
    <property type="gene ID" value="WBGene00033882"/>
</dbReference>
<accession>A8XGY8</accession>
<keyword evidence="2" id="KW-1185">Reference proteome</keyword>
<dbReference type="RefSeq" id="XP_045095040.1">
    <property type="nucleotide sequence ID" value="XM_045242150.1"/>
</dbReference>
<dbReference type="Proteomes" id="UP000008549">
    <property type="component" value="Unassembled WGS sequence"/>
</dbReference>
<dbReference type="InParanoid" id="A8XGY8"/>
<reference evidence="1 2" key="1">
    <citation type="journal article" date="2003" name="PLoS Biol.">
        <title>The genome sequence of Caenorhabditis briggsae: a platform for comparative genomics.</title>
        <authorList>
            <person name="Stein L.D."/>
            <person name="Bao Z."/>
            <person name="Blasiar D."/>
            <person name="Blumenthal T."/>
            <person name="Brent M.R."/>
            <person name="Chen N."/>
            <person name="Chinwalla A."/>
            <person name="Clarke L."/>
            <person name="Clee C."/>
            <person name="Coghlan A."/>
            <person name="Coulson A."/>
            <person name="D'Eustachio P."/>
            <person name="Fitch D.H."/>
            <person name="Fulton L.A."/>
            <person name="Fulton R.E."/>
            <person name="Griffiths-Jones S."/>
            <person name="Harris T.W."/>
            <person name="Hillier L.W."/>
            <person name="Kamath R."/>
            <person name="Kuwabara P.E."/>
            <person name="Mardis E.R."/>
            <person name="Marra M.A."/>
            <person name="Miner T.L."/>
            <person name="Minx P."/>
            <person name="Mullikin J.C."/>
            <person name="Plumb R.W."/>
            <person name="Rogers J."/>
            <person name="Schein J.E."/>
            <person name="Sohrmann M."/>
            <person name="Spieth J."/>
            <person name="Stajich J.E."/>
            <person name="Wei C."/>
            <person name="Willey D."/>
            <person name="Wilson R.K."/>
            <person name="Durbin R."/>
            <person name="Waterston R.H."/>
        </authorList>
    </citation>
    <scope>NUCLEOTIDE SEQUENCE [LARGE SCALE GENOMIC DNA]</scope>
    <source>
        <strain evidence="1 2">AF16</strain>
    </source>
</reference>
<evidence type="ECO:0000313" key="3">
    <source>
        <dbReference type="WormBase" id="CBG13050"/>
    </source>
</evidence>
<dbReference type="KEGG" id="cbr:CBG_13050"/>
<gene>
    <name evidence="1 3" type="ORF">CBG13050</name>
    <name evidence="1" type="ORF">CBG_13050</name>
</gene>
<organism evidence="1 2">
    <name type="scientific">Caenorhabditis briggsae</name>
    <dbReference type="NCBI Taxonomy" id="6238"/>
    <lineage>
        <taxon>Eukaryota</taxon>
        <taxon>Metazoa</taxon>
        <taxon>Ecdysozoa</taxon>
        <taxon>Nematoda</taxon>
        <taxon>Chromadorea</taxon>
        <taxon>Rhabditida</taxon>
        <taxon>Rhabditina</taxon>
        <taxon>Rhabditomorpha</taxon>
        <taxon>Rhabditoidea</taxon>
        <taxon>Rhabditidae</taxon>
        <taxon>Peloderinae</taxon>
        <taxon>Caenorhabditis</taxon>
    </lineage>
</organism>
<evidence type="ECO:0000313" key="2">
    <source>
        <dbReference type="Proteomes" id="UP000008549"/>
    </source>
</evidence>
<dbReference type="FunCoup" id="A8XGY8">
    <property type="interactions" value="296"/>
</dbReference>
<dbReference type="PANTHER" id="PTHR22989:SF16">
    <property type="entry name" value="PROTEIN CBG13050"/>
    <property type="match status" value="1"/>
</dbReference>
<sequence length="294" mass="33615">MIYVRTPIFYTSLLIVFVIFSIKELTTTKKLTNYTKWNNCIQDGIGLWKNSTDFSYHISNLTESCKVHLNLNIVELNNSKFHAFPVLESSTMPVHLTVGVSENIEGEAELKTKAPETLIFGTSPRPGIEKELFRKIGAQYPVAIGMDSGIVNMTIELFQNSTENYNETSIENASESLIQLDIIYFLKSVLKRNFYSSIWFNTSFNDLPNLLLSNGAFEKNGITVCQINFQKSNVDFDFQIDEMETAKHILMDTVYDKRYAVLIDQTGDHINMFFVNFDNIKCKRELGIDTDQLS</sequence>
<dbReference type="PANTHER" id="PTHR22989">
    <property type="entry name" value="UNCHARACTERIZED DUF13 C.ELEGANS"/>
    <property type="match status" value="1"/>
</dbReference>
<dbReference type="EMBL" id="HE600938">
    <property type="protein sequence ID" value="CAP31912.2"/>
    <property type="molecule type" value="Genomic_DNA"/>
</dbReference>
<reference evidence="1 2" key="2">
    <citation type="journal article" date="2011" name="PLoS Genet.">
        <title>Caenorhabditis briggsae recombinant inbred line genotypes reveal inter-strain incompatibility and the evolution of recombination.</title>
        <authorList>
            <person name="Ross J.A."/>
            <person name="Koboldt D.C."/>
            <person name="Staisch J.E."/>
            <person name="Chamberlin H.M."/>
            <person name="Gupta B.P."/>
            <person name="Miller R.D."/>
            <person name="Baird S.E."/>
            <person name="Haag E.S."/>
        </authorList>
    </citation>
    <scope>NUCLEOTIDE SEQUENCE [LARGE SCALE GENOMIC DNA]</scope>
    <source>
        <strain evidence="1 2">AF16</strain>
    </source>
</reference>
<dbReference type="eggNOG" id="ENOG502THQE">
    <property type="taxonomic scope" value="Eukaryota"/>
</dbReference>